<protein>
    <submittedName>
        <fullName evidence="1">Uncharacterized protein</fullName>
    </submittedName>
</protein>
<evidence type="ECO:0000313" key="1">
    <source>
        <dbReference type="EMBL" id="AFC71554.1"/>
    </source>
</evidence>
<dbReference type="Proteomes" id="UP000007589">
    <property type="component" value="Chromosome"/>
</dbReference>
<keyword evidence="2" id="KW-1185">Reference proteome</keyword>
<dbReference type="AlphaFoldDB" id="H8K8G1"/>
<organism evidence="1 2">
    <name type="scientific">Rickettsia australis (strain Cutlack)</name>
    <dbReference type="NCBI Taxonomy" id="1105110"/>
    <lineage>
        <taxon>Bacteria</taxon>
        <taxon>Pseudomonadati</taxon>
        <taxon>Pseudomonadota</taxon>
        <taxon>Alphaproteobacteria</taxon>
        <taxon>Rickettsiales</taxon>
        <taxon>Rickettsiaceae</taxon>
        <taxon>Rickettsieae</taxon>
        <taxon>Rickettsia</taxon>
        <taxon>spotted fever group</taxon>
    </lineage>
</organism>
<reference evidence="2" key="1">
    <citation type="submission" date="2012-02" db="EMBL/GenBank/DDBJ databases">
        <title>Complete genome sequence of Rickettsia australis strain Cutlack.</title>
        <authorList>
            <person name="Johnson S.L."/>
            <person name="Munk A.C."/>
            <person name="Han S."/>
            <person name="Bruce D.C."/>
            <person name="Dasch G.A."/>
        </authorList>
    </citation>
    <scope>NUCLEOTIDE SEQUENCE [LARGE SCALE GENOMIC DNA]</scope>
    <source>
        <strain evidence="2">Cutlack</strain>
    </source>
</reference>
<evidence type="ECO:0000313" key="2">
    <source>
        <dbReference type="Proteomes" id="UP000007589"/>
    </source>
</evidence>
<gene>
    <name evidence="1" type="ordered locus">MC5_06580</name>
</gene>
<dbReference type="EMBL" id="CP003338">
    <property type="protein sequence ID" value="AFC71554.1"/>
    <property type="molecule type" value="Genomic_DNA"/>
</dbReference>
<sequence length="92" mass="10553">MVIISITKDFKIDENLVFRKGGKLLFVKPQSGLINREGEMKAVNHVLQKSRFFFEDLGGKVETKLRIANLNKKPTNLTLKRGLNNFKPSHKK</sequence>
<name>H8K8G1_RICAC</name>
<dbReference type="HOGENOM" id="CLU_2411287_0_0_5"/>
<proteinExistence type="predicted"/>
<dbReference type="STRING" id="1105110.MC5_06580"/>
<accession>H8K8G1</accession>
<dbReference type="KEGG" id="rau:MC5_06580"/>